<accession>A0A212KAW3</accession>
<feature type="transmembrane region" description="Helical" evidence="7">
    <location>
        <begin position="108"/>
        <end position="129"/>
    </location>
</feature>
<keyword evidence="3" id="KW-1003">Cell membrane</keyword>
<dbReference type="AlphaFoldDB" id="A0A212KAW3"/>
<reference evidence="8" key="1">
    <citation type="submission" date="2016-04" db="EMBL/GenBank/DDBJ databases">
        <authorList>
            <person name="Evans L.H."/>
            <person name="Alamgir A."/>
            <person name="Owens N."/>
            <person name="Weber N.D."/>
            <person name="Virtaneva K."/>
            <person name="Barbian K."/>
            <person name="Babar A."/>
            <person name="Rosenke K."/>
        </authorList>
    </citation>
    <scope>NUCLEOTIDE SEQUENCE</scope>
    <source>
        <strain evidence="8">86</strain>
    </source>
</reference>
<protein>
    <submittedName>
        <fullName evidence="8">Lysine exporter protein LysE/YggA</fullName>
    </submittedName>
</protein>
<evidence type="ECO:0000256" key="2">
    <source>
        <dbReference type="ARBA" id="ARBA00007928"/>
    </source>
</evidence>
<feature type="transmembrane region" description="Helical" evidence="7">
    <location>
        <begin position="149"/>
        <end position="170"/>
    </location>
</feature>
<dbReference type="GO" id="GO:0042970">
    <property type="term" value="F:homoserine transmembrane transporter activity"/>
    <property type="evidence" value="ECO:0007669"/>
    <property type="project" value="TreeGrafter"/>
</dbReference>
<evidence type="ECO:0000256" key="1">
    <source>
        <dbReference type="ARBA" id="ARBA00004651"/>
    </source>
</evidence>
<evidence type="ECO:0000256" key="3">
    <source>
        <dbReference type="ARBA" id="ARBA00022475"/>
    </source>
</evidence>
<dbReference type="InterPro" id="IPR001123">
    <property type="entry name" value="LeuE-type"/>
</dbReference>
<dbReference type="GO" id="GO:0005886">
    <property type="term" value="C:plasma membrane"/>
    <property type="evidence" value="ECO:0007669"/>
    <property type="project" value="UniProtKB-SubCell"/>
</dbReference>
<comment type="similarity">
    <text evidence="2">Belongs to the Rht family.</text>
</comment>
<feature type="transmembrane region" description="Helical" evidence="7">
    <location>
        <begin position="182"/>
        <end position="200"/>
    </location>
</feature>
<keyword evidence="6 7" id="KW-0472">Membrane</keyword>
<evidence type="ECO:0000256" key="5">
    <source>
        <dbReference type="ARBA" id="ARBA00022989"/>
    </source>
</evidence>
<evidence type="ECO:0000256" key="6">
    <source>
        <dbReference type="ARBA" id="ARBA00023136"/>
    </source>
</evidence>
<name>A0A212KAW3_9PROT</name>
<feature type="transmembrane region" description="Helical" evidence="7">
    <location>
        <begin position="71"/>
        <end position="88"/>
    </location>
</feature>
<organism evidence="8">
    <name type="scientific">uncultured Alphaproteobacteria bacterium</name>
    <dbReference type="NCBI Taxonomy" id="91750"/>
    <lineage>
        <taxon>Bacteria</taxon>
        <taxon>Pseudomonadati</taxon>
        <taxon>Pseudomonadota</taxon>
        <taxon>Alphaproteobacteria</taxon>
        <taxon>environmental samples</taxon>
    </lineage>
</organism>
<dbReference type="Pfam" id="PF01810">
    <property type="entry name" value="LysE"/>
    <property type="match status" value="1"/>
</dbReference>
<dbReference type="PANTHER" id="PTHR30086:SF14">
    <property type="entry name" value="HOMOSERINE_HOMOSERINE LACTONE EFFLUX PROTEIN"/>
    <property type="match status" value="1"/>
</dbReference>
<keyword evidence="5 7" id="KW-1133">Transmembrane helix</keyword>
<evidence type="ECO:0000256" key="7">
    <source>
        <dbReference type="SAM" id="Phobius"/>
    </source>
</evidence>
<keyword evidence="4 7" id="KW-0812">Transmembrane</keyword>
<dbReference type="PANTHER" id="PTHR30086">
    <property type="entry name" value="ARGININE EXPORTER PROTEIN ARGO"/>
    <property type="match status" value="1"/>
</dbReference>
<evidence type="ECO:0000256" key="4">
    <source>
        <dbReference type="ARBA" id="ARBA00022692"/>
    </source>
</evidence>
<sequence>MLTLPFLLTALVVVLMPGTGVIYTVSCGLIAGRRAAVVAAFGCTLGIVPHILASLVGLAAVLHAGAAAYQALRWAGALYLGWLAWRMWRDAAAPLPTAAPPRAAARQIVHAIAINLLNPKLTVFFFAFLPQFVDPAAGDATRRMAVLGLAFMAMTFAVFVAYGCAAAAARRKVLESPRVMTWLKRGFAGVFAALGLRIALADR</sequence>
<dbReference type="PIRSF" id="PIRSF006324">
    <property type="entry name" value="LeuE"/>
    <property type="match status" value="1"/>
</dbReference>
<evidence type="ECO:0000313" key="8">
    <source>
        <dbReference type="EMBL" id="SBW08833.1"/>
    </source>
</evidence>
<proteinExistence type="inferred from homology"/>
<feature type="transmembrane region" description="Helical" evidence="7">
    <location>
        <begin position="37"/>
        <end position="65"/>
    </location>
</feature>
<gene>
    <name evidence="8" type="ORF">KL86APRO_12466</name>
</gene>
<feature type="transmembrane region" description="Helical" evidence="7">
    <location>
        <begin position="6"/>
        <end position="25"/>
    </location>
</feature>
<dbReference type="EMBL" id="FLUO01000001">
    <property type="protein sequence ID" value="SBW08833.1"/>
    <property type="molecule type" value="Genomic_DNA"/>
</dbReference>
<comment type="subcellular location">
    <subcellularLocation>
        <location evidence="1">Cell membrane</location>
        <topology evidence="1">Multi-pass membrane protein</topology>
    </subcellularLocation>
</comment>